<dbReference type="AlphaFoldDB" id="A0A1Z3MHX1"/>
<organism evidence="6">
    <name type="scientific">Mus musculus domesticus</name>
    <name type="common">western European house mouse</name>
    <dbReference type="NCBI Taxonomy" id="10092"/>
    <lineage>
        <taxon>Eukaryota</taxon>
        <taxon>Metazoa</taxon>
        <taxon>Chordata</taxon>
        <taxon>Craniata</taxon>
        <taxon>Vertebrata</taxon>
        <taxon>Euteleostomi</taxon>
        <taxon>Mammalia</taxon>
        <taxon>Eutheria</taxon>
        <taxon>Euarchontoglires</taxon>
        <taxon>Glires</taxon>
        <taxon>Rodentia</taxon>
        <taxon>Myomorpha</taxon>
        <taxon>Muroidea</taxon>
        <taxon>Muridae</taxon>
        <taxon>Murinae</taxon>
        <taxon>Mus</taxon>
        <taxon>Mus</taxon>
    </lineage>
</organism>
<dbReference type="InterPro" id="IPR012340">
    <property type="entry name" value="NA-bd_OB-fold"/>
</dbReference>
<feature type="domain" description="HIN-200" evidence="5">
    <location>
        <begin position="244"/>
        <end position="441"/>
    </location>
</feature>
<feature type="compositionally biased region" description="Basic residues" evidence="4">
    <location>
        <begin position="42"/>
        <end position="51"/>
    </location>
</feature>
<dbReference type="PANTHER" id="PTHR12200">
    <property type="entry name" value="INTERFERON-INDUCIBLE PROTEIN AIM2 FAMILY MEMBER"/>
    <property type="match status" value="1"/>
</dbReference>
<dbReference type="GO" id="GO:0003690">
    <property type="term" value="F:double-stranded DNA binding"/>
    <property type="evidence" value="ECO:0007669"/>
    <property type="project" value="TreeGrafter"/>
</dbReference>
<reference evidence="6" key="1">
    <citation type="journal article" date="2017" name="MBio">
        <title>AIM2-like receptors positively and negatively regulate the interferon response induced by cytosolic DNA.</title>
        <authorList>
            <person name="Nakaya Y."/>
            <person name="Lilue J."/>
            <person name="Stavrou S."/>
            <person name="Moran E.A."/>
            <person name="Ross S.R."/>
        </authorList>
    </citation>
    <scope>NUCLEOTIDE SEQUENCE</scope>
    <source>
        <strain evidence="6">129P2/OlaHsd</strain>
    </source>
</reference>
<dbReference type="GO" id="GO:0035458">
    <property type="term" value="P:cellular response to interferon-beta"/>
    <property type="evidence" value="ECO:0007669"/>
    <property type="project" value="InterPro"/>
</dbReference>
<protein>
    <submittedName>
        <fullName evidence="6">Ifi202b</fullName>
    </submittedName>
</protein>
<comment type="similarity">
    <text evidence="2">Belongs to the HIN-200 family.</text>
</comment>
<evidence type="ECO:0000256" key="2">
    <source>
        <dbReference type="ARBA" id="ARBA00008647"/>
    </source>
</evidence>
<dbReference type="GO" id="GO:0002218">
    <property type="term" value="P:activation of innate immune response"/>
    <property type="evidence" value="ECO:0007669"/>
    <property type="project" value="InterPro"/>
</dbReference>
<dbReference type="EMBL" id="KY113153">
    <property type="protein sequence ID" value="ASD34090.1"/>
    <property type="molecule type" value="Genomic_DNA"/>
</dbReference>
<dbReference type="PROSITE" id="PS50834">
    <property type="entry name" value="HIN_200"/>
    <property type="match status" value="2"/>
</dbReference>
<feature type="region of interest" description="Disordered" evidence="4">
    <location>
        <begin position="1"/>
        <end position="57"/>
    </location>
</feature>
<evidence type="ECO:0000259" key="5">
    <source>
        <dbReference type="PROSITE" id="PS50834"/>
    </source>
</evidence>
<proteinExistence type="inferred from homology"/>
<keyword evidence="3" id="KW-0539">Nucleus</keyword>
<dbReference type="GO" id="GO:0005730">
    <property type="term" value="C:nucleolus"/>
    <property type="evidence" value="ECO:0007669"/>
    <property type="project" value="TreeGrafter"/>
</dbReference>
<sequence>MSNRNLRSSTNSDLAEGQHQTPSSDSSGHGEDQPQASPGPNKKSHTPKKNISKGAVLHEKPMTVMVLTATEPFNYKEGKENMFHATVATESKYYRVKVFNMDLKEKFTENKFITISKYFNSSGILEINETATVSEAAPNQMFEVPKNIIRSAKETLKISKIKELDSGTLIYGVFAVEKKKVNDKSITFKIKDNEDNIKVVWDKEQHNINYEKGDKLQLFSFHLRKGNGKPILHSGNHSFVKGEKLLKESFEGDGYHKGPKQVVALKATKLFTYDSIKSKKMFHATVATDTEFFRVMVFEENLEKKFIPGNTIALSDYFGMYGSLAIHEYSSVSEVKSQNKEDSSSSDERPIEHLKICDLHLQTKERLVDGEFKVYRKSSGNNCICYGIWDDTGAMKVVVSGQLTSVNCEIGNTIRLVCFELTSNADEWFLRATRYSYMEVIMPEK</sequence>
<name>A0A1Z3MHX1_MOUSE</name>
<dbReference type="Gene3D" id="2.40.50.140">
    <property type="entry name" value="Nucleic acid-binding proteins"/>
    <property type="match status" value="4"/>
</dbReference>
<dbReference type="GO" id="GO:0005654">
    <property type="term" value="C:nucleoplasm"/>
    <property type="evidence" value="ECO:0007669"/>
    <property type="project" value="TreeGrafter"/>
</dbReference>
<dbReference type="FunFam" id="2.40.50.140:FF:000101">
    <property type="entry name" value="Myeloid cell nuclear differentiation antigen"/>
    <property type="match status" value="1"/>
</dbReference>
<dbReference type="SUPFAM" id="SSF159141">
    <property type="entry name" value="HIN-2000 domain-like"/>
    <property type="match status" value="4"/>
</dbReference>
<dbReference type="GO" id="GO:0005829">
    <property type="term" value="C:cytosol"/>
    <property type="evidence" value="ECO:0007669"/>
    <property type="project" value="TreeGrafter"/>
</dbReference>
<evidence type="ECO:0000313" key="6">
    <source>
        <dbReference type="EMBL" id="ASD34090.1"/>
    </source>
</evidence>
<evidence type="ECO:0000256" key="1">
    <source>
        <dbReference type="ARBA" id="ARBA00004123"/>
    </source>
</evidence>
<feature type="compositionally biased region" description="Polar residues" evidence="4">
    <location>
        <begin position="1"/>
        <end position="27"/>
    </location>
</feature>
<dbReference type="InterPro" id="IPR040205">
    <property type="entry name" value="HIN-200"/>
</dbReference>
<comment type="subcellular location">
    <subcellularLocation>
        <location evidence="1">Nucleus</location>
    </subcellularLocation>
</comment>
<dbReference type="PANTHER" id="PTHR12200:SF25">
    <property type="entry name" value="PYRIN AND HIN DOMAIN-CONTAINING PROTEIN 1"/>
    <property type="match status" value="1"/>
</dbReference>
<accession>A0A1Z3MHX1</accession>
<evidence type="ECO:0000256" key="3">
    <source>
        <dbReference type="ARBA" id="ARBA00023242"/>
    </source>
</evidence>
<dbReference type="InterPro" id="IPR004021">
    <property type="entry name" value="HIN200/IF120x"/>
</dbReference>
<dbReference type="FunFam" id="2.40.50.140:FF:000500">
    <property type="entry name" value="Interferon-activable protein 202"/>
    <property type="match status" value="1"/>
</dbReference>
<evidence type="ECO:0000256" key="4">
    <source>
        <dbReference type="SAM" id="MobiDB-lite"/>
    </source>
</evidence>
<dbReference type="Pfam" id="PF02760">
    <property type="entry name" value="HIN"/>
    <property type="match status" value="2"/>
</dbReference>
<feature type="domain" description="HIN-200" evidence="5">
    <location>
        <begin position="46"/>
        <end position="243"/>
    </location>
</feature>
<gene>
    <name evidence="6" type="primary">Ifi202b</name>
</gene>